<evidence type="ECO:0000313" key="2">
    <source>
        <dbReference type="Proteomes" id="UP000070186"/>
    </source>
</evidence>
<gene>
    <name evidence="1" type="ORF">AT959_05895</name>
</gene>
<dbReference type="AlphaFoldDB" id="A0A133XLS7"/>
<dbReference type="Proteomes" id="UP000070186">
    <property type="component" value="Unassembled WGS sequence"/>
</dbReference>
<proteinExistence type="predicted"/>
<keyword evidence="2" id="KW-1185">Reference proteome</keyword>
<name>A0A133XLS7_9RHOO</name>
<protein>
    <submittedName>
        <fullName evidence="1">Uncharacterized protein</fullName>
    </submittedName>
</protein>
<organism evidence="1 2">
    <name type="scientific">Dechloromonas denitrificans</name>
    <dbReference type="NCBI Taxonomy" id="281362"/>
    <lineage>
        <taxon>Bacteria</taxon>
        <taxon>Pseudomonadati</taxon>
        <taxon>Pseudomonadota</taxon>
        <taxon>Betaproteobacteria</taxon>
        <taxon>Rhodocyclales</taxon>
        <taxon>Azonexaceae</taxon>
        <taxon>Dechloromonas</taxon>
    </lineage>
</organism>
<evidence type="ECO:0000313" key="1">
    <source>
        <dbReference type="EMBL" id="KXB31874.1"/>
    </source>
</evidence>
<dbReference type="RefSeq" id="WP_066881599.1">
    <property type="nucleotide sequence ID" value="NZ_LODL01000010.1"/>
</dbReference>
<dbReference type="EMBL" id="LODL01000010">
    <property type="protein sequence ID" value="KXB31874.1"/>
    <property type="molecule type" value="Genomic_DNA"/>
</dbReference>
<sequence>MTTNATVAFFKNEFVAELSTGQKVTHAELRDMAYALYCAGVHAADIQFEWQAGQRMITAGQQAALRAEINRLQREHSITPTRAFAA</sequence>
<comment type="caution">
    <text evidence="1">The sequence shown here is derived from an EMBL/GenBank/DDBJ whole genome shotgun (WGS) entry which is preliminary data.</text>
</comment>
<reference evidence="1 2" key="1">
    <citation type="submission" date="2015-12" db="EMBL/GenBank/DDBJ databases">
        <title>Nitrous oxide reduction kinetics distinguish bacteria harboring typical versus atypical NosZ.</title>
        <authorList>
            <person name="Yoon S."/>
            <person name="Nissen S."/>
            <person name="Park D."/>
            <person name="Sanford R.A."/>
            <person name="Loeffler F.E."/>
        </authorList>
    </citation>
    <scope>NUCLEOTIDE SEQUENCE [LARGE SCALE GENOMIC DNA]</scope>
    <source>
        <strain evidence="1 2">ATCC BAA-841</strain>
    </source>
</reference>
<accession>A0A133XLS7</accession>